<gene>
    <name evidence="7" type="ORF">Pflav_013170</name>
</gene>
<dbReference type="RefSeq" id="WP_232071022.1">
    <property type="nucleotide sequence ID" value="NZ_AP022870.1"/>
</dbReference>
<dbReference type="GO" id="GO:0005524">
    <property type="term" value="F:ATP binding"/>
    <property type="evidence" value="ECO:0007669"/>
    <property type="project" value="UniProtKB-KW"/>
</dbReference>
<dbReference type="GO" id="GO:0046677">
    <property type="term" value="P:response to antibiotic"/>
    <property type="evidence" value="ECO:0007669"/>
    <property type="project" value="UniProtKB-KW"/>
</dbReference>
<proteinExistence type="predicted"/>
<dbReference type="KEGG" id="pfla:Pflav_013170"/>
<evidence type="ECO:0000256" key="2">
    <source>
        <dbReference type="ARBA" id="ARBA00022448"/>
    </source>
</evidence>
<dbReference type="PROSITE" id="PS00211">
    <property type="entry name" value="ABC_TRANSPORTER_1"/>
    <property type="match status" value="1"/>
</dbReference>
<dbReference type="PANTHER" id="PTHR42711">
    <property type="entry name" value="ABC TRANSPORTER ATP-BINDING PROTEIN"/>
    <property type="match status" value="1"/>
</dbReference>
<evidence type="ECO:0000256" key="1">
    <source>
        <dbReference type="ARBA" id="ARBA00004202"/>
    </source>
</evidence>
<dbReference type="InterPro" id="IPR003439">
    <property type="entry name" value="ABC_transporter-like_ATP-bd"/>
</dbReference>
<evidence type="ECO:0000256" key="5">
    <source>
        <dbReference type="ARBA" id="ARBA00023251"/>
    </source>
</evidence>
<dbReference type="InterPro" id="IPR027417">
    <property type="entry name" value="P-loop_NTPase"/>
</dbReference>
<evidence type="ECO:0000256" key="3">
    <source>
        <dbReference type="ARBA" id="ARBA00022741"/>
    </source>
</evidence>
<dbReference type="InterPro" id="IPR003593">
    <property type="entry name" value="AAA+_ATPase"/>
</dbReference>
<dbReference type="InterPro" id="IPR050763">
    <property type="entry name" value="ABC_transporter_ATP-binding"/>
</dbReference>
<dbReference type="GO" id="GO:0016887">
    <property type="term" value="F:ATP hydrolysis activity"/>
    <property type="evidence" value="ECO:0007669"/>
    <property type="project" value="InterPro"/>
</dbReference>
<dbReference type="AlphaFoldDB" id="A0A6F8XM73"/>
<keyword evidence="5" id="KW-0046">Antibiotic resistance</keyword>
<dbReference type="InterPro" id="IPR017871">
    <property type="entry name" value="ABC_transporter-like_CS"/>
</dbReference>
<dbReference type="PANTHER" id="PTHR42711:SF18">
    <property type="entry name" value="ABC TRANSPORTER, ATP-BINDING PROTEIN"/>
    <property type="match status" value="1"/>
</dbReference>
<protein>
    <submittedName>
        <fullName evidence="7">ABC transporter ATP-binding protein</fullName>
    </submittedName>
</protein>
<reference evidence="7 8" key="2">
    <citation type="submission" date="2020-03" db="EMBL/GenBank/DDBJ databases">
        <authorList>
            <person name="Ichikawa N."/>
            <person name="Kimura A."/>
            <person name="Kitahashi Y."/>
            <person name="Uohara A."/>
        </authorList>
    </citation>
    <scope>NUCLEOTIDE SEQUENCE [LARGE SCALE GENOMIC DNA]</scope>
    <source>
        <strain evidence="7 8">NBRC 107702</strain>
    </source>
</reference>
<name>A0A6F8XM73_9ACTN</name>
<evidence type="ECO:0000259" key="6">
    <source>
        <dbReference type="PROSITE" id="PS50893"/>
    </source>
</evidence>
<keyword evidence="2" id="KW-0813">Transport</keyword>
<dbReference type="PROSITE" id="PS50893">
    <property type="entry name" value="ABC_TRANSPORTER_2"/>
    <property type="match status" value="1"/>
</dbReference>
<dbReference type="SUPFAM" id="SSF52540">
    <property type="entry name" value="P-loop containing nucleoside triphosphate hydrolases"/>
    <property type="match status" value="1"/>
</dbReference>
<dbReference type="SMART" id="SM00382">
    <property type="entry name" value="AAA"/>
    <property type="match status" value="1"/>
</dbReference>
<comment type="subcellular location">
    <subcellularLocation>
        <location evidence="1">Cell membrane</location>
        <topology evidence="1">Peripheral membrane protein</topology>
    </subcellularLocation>
</comment>
<keyword evidence="3" id="KW-0547">Nucleotide-binding</keyword>
<feature type="domain" description="ABC transporter" evidence="6">
    <location>
        <begin position="12"/>
        <end position="240"/>
    </location>
</feature>
<evidence type="ECO:0000313" key="8">
    <source>
        <dbReference type="Proteomes" id="UP000502508"/>
    </source>
</evidence>
<evidence type="ECO:0000313" key="7">
    <source>
        <dbReference type="EMBL" id="BCB74907.1"/>
    </source>
</evidence>
<dbReference type="Pfam" id="PF00005">
    <property type="entry name" value="ABC_tran"/>
    <property type="match status" value="1"/>
</dbReference>
<keyword evidence="8" id="KW-1185">Reference proteome</keyword>
<evidence type="ECO:0000256" key="4">
    <source>
        <dbReference type="ARBA" id="ARBA00022840"/>
    </source>
</evidence>
<dbReference type="CDD" id="cd03230">
    <property type="entry name" value="ABC_DR_subfamily_A"/>
    <property type="match status" value="1"/>
</dbReference>
<keyword evidence="4 7" id="KW-0067">ATP-binding</keyword>
<dbReference type="Gene3D" id="3.40.50.300">
    <property type="entry name" value="P-loop containing nucleotide triphosphate hydrolases"/>
    <property type="match status" value="1"/>
</dbReference>
<accession>A0A6F8XM73</accession>
<dbReference type="GO" id="GO:0005886">
    <property type="term" value="C:plasma membrane"/>
    <property type="evidence" value="ECO:0007669"/>
    <property type="project" value="UniProtKB-SubCell"/>
</dbReference>
<organism evidence="7 8">
    <name type="scientific">Phytohabitans flavus</name>
    <dbReference type="NCBI Taxonomy" id="1076124"/>
    <lineage>
        <taxon>Bacteria</taxon>
        <taxon>Bacillati</taxon>
        <taxon>Actinomycetota</taxon>
        <taxon>Actinomycetes</taxon>
        <taxon>Micromonosporales</taxon>
        <taxon>Micromonosporaceae</taxon>
    </lineage>
</organism>
<dbReference type="Proteomes" id="UP000502508">
    <property type="component" value="Chromosome"/>
</dbReference>
<sequence>MLRGRPAAGAVIEVEDLRVRYRGADRYAVDGMSFRVARGEVFGFLGPNGAGKSTTQRVLTRLLRGYEGRAEVLGRPVRAWGPDYYQRIGVGFELPAHFAKLTAVQNLEAFASLFEPPVADARLLLERVDLADAADRAVATFSKGMQVRLGLARAFVNLPDLVFLDEPTSGLDPVHTAAVRSLIREQVDEGRTVFLTTHDMATADEMCDRVAFVVAGRIADIDSPRGFRLRYGHHGVAVEYRDGDGTRRREFRLEDLPSDPGFLDLLRTGRVETIHSTEASLDDVFVRITGGRL</sequence>
<dbReference type="EMBL" id="AP022870">
    <property type="protein sequence ID" value="BCB74907.1"/>
    <property type="molecule type" value="Genomic_DNA"/>
</dbReference>
<reference evidence="7 8" key="1">
    <citation type="submission" date="2020-03" db="EMBL/GenBank/DDBJ databases">
        <title>Whole genome shotgun sequence of Phytohabitans flavus NBRC 107702.</title>
        <authorList>
            <person name="Komaki H."/>
            <person name="Tamura T."/>
        </authorList>
    </citation>
    <scope>NUCLEOTIDE SEQUENCE [LARGE SCALE GENOMIC DNA]</scope>
    <source>
        <strain evidence="7 8">NBRC 107702</strain>
    </source>
</reference>